<gene>
    <name evidence="1" type="ORF">ARMGADRAFT_1070973</name>
</gene>
<dbReference type="AlphaFoldDB" id="A0A2H3EE84"/>
<dbReference type="OrthoDB" id="2848819at2759"/>
<name>A0A2H3EE84_ARMGA</name>
<sequence>MAPFEPWCSLYGTFVQAAGGEKMLQPFEMNNWWSVDLLKAVYNAMLSVGALTLDGGQVTDSPKALIPILSQFKELGQVDASSLDVDFNPPRCGNMYMGTKFSEGCKSKRRRQAGVSWTWSLTLALILMSWDTAIFTHDVVTISQAHPVNA</sequence>
<dbReference type="EMBL" id="KZ293644">
    <property type="protein sequence ID" value="PBL04521.1"/>
    <property type="molecule type" value="Genomic_DNA"/>
</dbReference>
<evidence type="ECO:0000313" key="1">
    <source>
        <dbReference type="EMBL" id="PBL04521.1"/>
    </source>
</evidence>
<accession>A0A2H3EE84</accession>
<keyword evidence="2" id="KW-1185">Reference proteome</keyword>
<proteinExistence type="predicted"/>
<dbReference type="InParanoid" id="A0A2H3EE84"/>
<organism evidence="1 2">
    <name type="scientific">Armillaria gallica</name>
    <name type="common">Bulbous honey fungus</name>
    <name type="synonym">Armillaria bulbosa</name>
    <dbReference type="NCBI Taxonomy" id="47427"/>
    <lineage>
        <taxon>Eukaryota</taxon>
        <taxon>Fungi</taxon>
        <taxon>Dikarya</taxon>
        <taxon>Basidiomycota</taxon>
        <taxon>Agaricomycotina</taxon>
        <taxon>Agaricomycetes</taxon>
        <taxon>Agaricomycetidae</taxon>
        <taxon>Agaricales</taxon>
        <taxon>Marasmiineae</taxon>
        <taxon>Physalacriaceae</taxon>
        <taxon>Armillaria</taxon>
    </lineage>
</organism>
<reference evidence="2" key="1">
    <citation type="journal article" date="2017" name="Nat. Ecol. Evol.">
        <title>Genome expansion and lineage-specific genetic innovations in the forest pathogenic fungi Armillaria.</title>
        <authorList>
            <person name="Sipos G."/>
            <person name="Prasanna A.N."/>
            <person name="Walter M.C."/>
            <person name="O'Connor E."/>
            <person name="Balint B."/>
            <person name="Krizsan K."/>
            <person name="Kiss B."/>
            <person name="Hess J."/>
            <person name="Varga T."/>
            <person name="Slot J."/>
            <person name="Riley R."/>
            <person name="Boka B."/>
            <person name="Rigling D."/>
            <person name="Barry K."/>
            <person name="Lee J."/>
            <person name="Mihaltcheva S."/>
            <person name="LaButti K."/>
            <person name="Lipzen A."/>
            <person name="Waldron R."/>
            <person name="Moloney N.M."/>
            <person name="Sperisen C."/>
            <person name="Kredics L."/>
            <person name="Vagvoelgyi C."/>
            <person name="Patrignani A."/>
            <person name="Fitzpatrick D."/>
            <person name="Nagy I."/>
            <person name="Doyle S."/>
            <person name="Anderson J.B."/>
            <person name="Grigoriev I.V."/>
            <person name="Gueldener U."/>
            <person name="Muensterkoetter M."/>
            <person name="Nagy L.G."/>
        </authorList>
    </citation>
    <scope>NUCLEOTIDE SEQUENCE [LARGE SCALE GENOMIC DNA]</scope>
    <source>
        <strain evidence="2">Ar21-2</strain>
    </source>
</reference>
<protein>
    <submittedName>
        <fullName evidence="1">Uncharacterized protein</fullName>
    </submittedName>
</protein>
<dbReference type="Proteomes" id="UP000217790">
    <property type="component" value="Unassembled WGS sequence"/>
</dbReference>
<evidence type="ECO:0000313" key="2">
    <source>
        <dbReference type="Proteomes" id="UP000217790"/>
    </source>
</evidence>